<proteinExistence type="predicted"/>
<comment type="caution">
    <text evidence="2">The sequence shown here is derived from an EMBL/GenBank/DDBJ whole genome shotgun (WGS) entry which is preliminary data.</text>
</comment>
<dbReference type="EMBL" id="CAUYUJ010016158">
    <property type="protein sequence ID" value="CAK0862390.1"/>
    <property type="molecule type" value="Genomic_DNA"/>
</dbReference>
<accession>A0ABN9UV18</accession>
<gene>
    <name evidence="2" type="ORF">PCOR1329_LOCUS50825</name>
</gene>
<feature type="compositionally biased region" description="Low complexity" evidence="1">
    <location>
        <begin position="132"/>
        <end position="148"/>
    </location>
</feature>
<feature type="region of interest" description="Disordered" evidence="1">
    <location>
        <begin position="132"/>
        <end position="171"/>
    </location>
</feature>
<evidence type="ECO:0000313" key="2">
    <source>
        <dbReference type="EMBL" id="CAK0862390.1"/>
    </source>
</evidence>
<reference evidence="2" key="1">
    <citation type="submission" date="2023-10" db="EMBL/GenBank/DDBJ databases">
        <authorList>
            <person name="Chen Y."/>
            <person name="Shah S."/>
            <person name="Dougan E. K."/>
            <person name="Thang M."/>
            <person name="Chan C."/>
        </authorList>
    </citation>
    <scope>NUCLEOTIDE SEQUENCE [LARGE SCALE GENOMIC DNA]</scope>
</reference>
<evidence type="ECO:0000313" key="3">
    <source>
        <dbReference type="Proteomes" id="UP001189429"/>
    </source>
</evidence>
<name>A0ABN9UV18_9DINO</name>
<organism evidence="2 3">
    <name type="scientific">Prorocentrum cordatum</name>
    <dbReference type="NCBI Taxonomy" id="2364126"/>
    <lineage>
        <taxon>Eukaryota</taxon>
        <taxon>Sar</taxon>
        <taxon>Alveolata</taxon>
        <taxon>Dinophyceae</taxon>
        <taxon>Prorocentrales</taxon>
        <taxon>Prorocentraceae</taxon>
        <taxon>Prorocentrum</taxon>
    </lineage>
</organism>
<sequence length="184" mass="19120">MRYPMRSFGSAFGSLESCSMGEFRYEALSVSEIKRRCDEKTARKATAALEVPVSGRPAPSAMEVDVEDAAQPRAPTIISGAQRQIASRLQGTSRRAKCLAESPAVKGISTPSAVGAASPSVVPLGALQSMGIRGPSGAASASGAIGPRDSVSQVGEDEGHQRGLCPVLQSPSAELLESDPFKFK</sequence>
<keyword evidence="3" id="KW-1185">Reference proteome</keyword>
<protein>
    <submittedName>
        <fullName evidence="2">Uncharacterized protein</fullName>
    </submittedName>
</protein>
<evidence type="ECO:0000256" key="1">
    <source>
        <dbReference type="SAM" id="MobiDB-lite"/>
    </source>
</evidence>
<dbReference type="Proteomes" id="UP001189429">
    <property type="component" value="Unassembled WGS sequence"/>
</dbReference>